<keyword evidence="3" id="KW-0597">Phosphoprotein</keyword>
<feature type="compositionally biased region" description="Polar residues" evidence="8">
    <location>
        <begin position="1361"/>
        <end position="1374"/>
    </location>
</feature>
<feature type="region of interest" description="Disordered" evidence="8">
    <location>
        <begin position="679"/>
        <end position="720"/>
    </location>
</feature>
<dbReference type="GO" id="GO:0043005">
    <property type="term" value="C:neuron projection"/>
    <property type="evidence" value="ECO:0007669"/>
    <property type="project" value="TreeGrafter"/>
</dbReference>
<feature type="compositionally biased region" description="Basic and acidic residues" evidence="8">
    <location>
        <begin position="1260"/>
        <end position="1272"/>
    </location>
</feature>
<evidence type="ECO:0000256" key="2">
    <source>
        <dbReference type="ARBA" id="ARBA00022490"/>
    </source>
</evidence>
<feature type="compositionally biased region" description="Basic and acidic residues" evidence="8">
    <location>
        <begin position="1000"/>
        <end position="1037"/>
    </location>
</feature>
<feature type="compositionally biased region" description="Low complexity" evidence="8">
    <location>
        <begin position="1569"/>
        <end position="1586"/>
    </location>
</feature>
<evidence type="ECO:0000256" key="8">
    <source>
        <dbReference type="SAM" id="MobiDB-lite"/>
    </source>
</evidence>
<proteinExistence type="predicted"/>
<name>A0AAJ7TPT1_PETMA</name>
<dbReference type="GO" id="GO:0005874">
    <property type="term" value="C:microtubule"/>
    <property type="evidence" value="ECO:0007669"/>
    <property type="project" value="UniProtKB-KW"/>
</dbReference>
<feature type="compositionally biased region" description="Polar residues" evidence="8">
    <location>
        <begin position="1761"/>
        <end position="1777"/>
    </location>
</feature>
<dbReference type="GO" id="GO:0008017">
    <property type="term" value="F:microtubule binding"/>
    <property type="evidence" value="ECO:0007669"/>
    <property type="project" value="InterPro"/>
</dbReference>
<evidence type="ECO:0000313" key="10">
    <source>
        <dbReference type="RefSeq" id="XP_032821815.1"/>
    </source>
</evidence>
<dbReference type="Pfam" id="PF00418">
    <property type="entry name" value="Tubulin-binding"/>
    <property type="match status" value="4"/>
</dbReference>
<protein>
    <recommendedName>
        <fullName evidence="7">Microtubule-associated protein</fullName>
    </recommendedName>
</protein>
<feature type="compositionally biased region" description="Basic and acidic residues" evidence="8">
    <location>
        <begin position="1049"/>
        <end position="1084"/>
    </location>
</feature>
<feature type="compositionally biased region" description="Low complexity" evidence="8">
    <location>
        <begin position="1386"/>
        <end position="1397"/>
    </location>
</feature>
<feature type="compositionally biased region" description="Polar residues" evidence="8">
    <location>
        <begin position="441"/>
        <end position="454"/>
    </location>
</feature>
<feature type="compositionally biased region" description="Basic and acidic residues" evidence="8">
    <location>
        <begin position="1302"/>
        <end position="1315"/>
    </location>
</feature>
<gene>
    <name evidence="10" type="primary">LOC116948808</name>
</gene>
<dbReference type="InterPro" id="IPR001084">
    <property type="entry name" value="MAP_tubulin-bd_rpt"/>
</dbReference>
<dbReference type="PROSITE" id="PS51491">
    <property type="entry name" value="TAU_MAP_2"/>
    <property type="match status" value="4"/>
</dbReference>
<feature type="region of interest" description="Disordered" evidence="8">
    <location>
        <begin position="768"/>
        <end position="803"/>
    </location>
</feature>
<keyword evidence="6 7" id="KW-0206">Cytoskeleton</keyword>
<dbReference type="KEGG" id="pmrn:116948808"/>
<evidence type="ECO:0000256" key="5">
    <source>
        <dbReference type="ARBA" id="ARBA00022737"/>
    </source>
</evidence>
<organism evidence="9 10">
    <name type="scientific">Petromyzon marinus</name>
    <name type="common">Sea lamprey</name>
    <dbReference type="NCBI Taxonomy" id="7757"/>
    <lineage>
        <taxon>Eukaryota</taxon>
        <taxon>Metazoa</taxon>
        <taxon>Chordata</taxon>
        <taxon>Craniata</taxon>
        <taxon>Vertebrata</taxon>
        <taxon>Cyclostomata</taxon>
        <taxon>Hyperoartia</taxon>
        <taxon>Petromyzontiformes</taxon>
        <taxon>Petromyzontidae</taxon>
        <taxon>Petromyzon</taxon>
    </lineage>
</organism>
<feature type="compositionally biased region" description="Polar residues" evidence="8">
    <location>
        <begin position="101"/>
        <end position="114"/>
    </location>
</feature>
<feature type="compositionally biased region" description="Basic and acidic residues" evidence="8">
    <location>
        <begin position="533"/>
        <end position="545"/>
    </location>
</feature>
<dbReference type="RefSeq" id="XP_032821815.1">
    <property type="nucleotide sequence ID" value="XM_032965924.1"/>
</dbReference>
<feature type="compositionally biased region" description="Acidic residues" evidence="8">
    <location>
        <begin position="620"/>
        <end position="630"/>
    </location>
</feature>
<feature type="region of interest" description="Disordered" evidence="8">
    <location>
        <begin position="994"/>
        <end position="1632"/>
    </location>
</feature>
<dbReference type="GO" id="GO:0000226">
    <property type="term" value="P:microtubule cytoskeleton organization"/>
    <property type="evidence" value="ECO:0007669"/>
    <property type="project" value="TreeGrafter"/>
</dbReference>
<reference evidence="10" key="1">
    <citation type="submission" date="2025-08" db="UniProtKB">
        <authorList>
            <consortium name="RefSeq"/>
        </authorList>
    </citation>
    <scope>IDENTIFICATION</scope>
    <source>
        <tissue evidence="10">Sperm</tissue>
    </source>
</reference>
<comment type="subcellular location">
    <subcellularLocation>
        <location evidence="1 7">Cytoplasm</location>
        <location evidence="1 7">Cytoskeleton</location>
    </subcellularLocation>
</comment>
<feature type="compositionally biased region" description="Low complexity" evidence="8">
    <location>
        <begin position="1483"/>
        <end position="1515"/>
    </location>
</feature>
<dbReference type="PANTHER" id="PTHR11501">
    <property type="entry name" value="MICROTUBULE-ASSOCIATED PROTEIN"/>
    <property type="match status" value="1"/>
</dbReference>
<feature type="compositionally biased region" description="Polar residues" evidence="8">
    <location>
        <begin position="1196"/>
        <end position="1208"/>
    </location>
</feature>
<feature type="region of interest" description="Disordered" evidence="8">
    <location>
        <begin position="1730"/>
        <end position="1832"/>
    </location>
</feature>
<sequence>MSLNGKQSIEAPSSATDGQEDKRFDGPCGVPSGQEVSNDAKRCSEQADAPSRLIEPVDFTKGHTSPSVSGKDKSRDAQFSEIDSSQSNARSDESKQFAPERSSTPQQLTSTGTSEIPPIPATRDVHALQLRRECFQGADEASESSASPRMLMDGKAKPSPHTESKTGCKTTAPGDVAKMPDVIPDGHTDDNSCAHSIADDVIHKGQQAALMKEAHHSFDASSFWPNDIAEPWEEQRHEHGHHDHSCNMTAQLKMETISEDDFSGGKSDKTDVGKYSADAQNLTAGCTDTGFGNVPMNETSAKKSAFLRANTMPHFYGSEPGIEKSGMGGSVARSENQPLPSSLGKPQMGDGQKLGRQMSEQCFGQKLDIYYKDCAKPPDFDSKPFVLADYKRKMDTREESRMNADPIRELLSGGLGISSEPGTDNSSSAPQEGNKEAKSGESISSLQETTVNTRSPKHLETTDVPTGFVCAEQKKGPSILDSEEHIEQMEALQQCIGKNALHSPGKANIHEKVSRKSVESSVCRGNTPGTSVESEKKQDTSEMKVGKTGNEQTLTGDLETSLHIKKDDAPADGAVRSMHSYLLEDKSQPKIPSISEYSVASKSSISQLKSDEYAPKAVDSESDVSSEDELQCNVGKQPGAVLSEGFLSTEVKADAKKSPAYHSLSRLSPLETEILSELQDNEGSNDQFSGARKKVTSEGAQENVAFDTENKSQRKNDGSSGFQFQHIAQDEGSSLPFVFPAKGQMHNVEYLELNSAALKPIAGSAYLKEDDSRMPEKSVPLSKNLKDPHPTGESVSFSKEQMPGQDIISADENKEGAGDFADRGGPNNIFSSPLMKSDLPVLNYRDDDYHPAGVLFENVTSGKPRAADKPGKIKYSQSVDVNTALCRNDRSFEGGEESYLFPCGPSKNHLSVVGELDKTSHVAHTSPSSFKTEERCQASIVENANQRHDGGSTDKVTDSQDVLADSSTHATNISPALGITKFGSEMDVPNKISAQVNADESPKHARVETTSRTSHADNIHPFESKEQHQEMENKEACRSSQASVVGKNTAEHEKAGDSQRVHGKFDGEQVEKMSLEIMQDKSTADETIPPQSTGEPDSHVDTSGTAPATGARDAGGKRAEEPLGGEERKEADDKASSVVHEEESLKSPKAGANKATCRADALHERVPEEGEHLVKADADGRGEKVSTKKEQLPVTGKNSLIESQQKSGVDQKASGGGVQEGGMELVPDRERRNSKPLEKRSYTSTPEKDKQEKKRRKVSKKGDVAKRAEVRCRSPGRPANRSQRAMLQGSAKRRQKVQSKAGDGKSVEVSPRKEAPSSPNKKLKLPVPKSQALPMAVKCKTPPAPSKQVPSRPDRSAKIAMQTSHISAPISTGSARVRPAVRMEQSAAEARAAVSAKRAGEQKTRLGMTPAISSTKTASRPARPSAPASEKHPAPATSGSALRSSAPASARSTLAVKQDVAKLTSTLRAKPSIPAATEKSPRPAAATAAGPTAAAVSVTAKAPIAAAASPTRPTSLLADRCTKPRMTQQKSPVSTGAGKKGGGAAPVTTPGAAGTVGRPPGSARTSMVPRAPGAPGASRSSATPASGGRGAGATPGGASRSVPTTPGEKKASRTLMTPKSPVGTAPNPNLKAVRSKIGSTDNIKHQPAGGKIQIVTKKLDFSHVTSKCGSMANVKHIPGGGNVQIVSKKVDVRHVASKCGSKDNITHKPGGGNIQIVSKKLDFSEKAQSKVGSLDNADHVPGGGNVKIESQKLSFRETAKSRTNYGNSSHSPTTSEGPSGRMSKVSSTGSLSQDASPEQCDAQEQQNHQQSQQQQQQQLSTDITEALAGQGL</sequence>
<evidence type="ECO:0000256" key="1">
    <source>
        <dbReference type="ARBA" id="ARBA00004245"/>
    </source>
</evidence>
<feature type="compositionally biased region" description="Basic and acidic residues" evidence="8">
    <location>
        <begin position="1114"/>
        <end position="1146"/>
    </location>
</feature>
<feature type="compositionally biased region" description="Low complexity" evidence="8">
    <location>
        <begin position="1440"/>
        <end position="1455"/>
    </location>
</feature>
<feature type="compositionally biased region" description="Low complexity" evidence="8">
    <location>
        <begin position="1545"/>
        <end position="1561"/>
    </location>
</feature>
<feature type="region of interest" description="Disordered" evidence="8">
    <location>
        <begin position="324"/>
        <end position="353"/>
    </location>
</feature>
<feature type="compositionally biased region" description="Basic and acidic residues" evidence="8">
    <location>
        <begin position="152"/>
        <end position="166"/>
    </location>
</feature>
<feature type="compositionally biased region" description="Polar residues" evidence="8">
    <location>
        <begin position="1784"/>
        <end position="1796"/>
    </location>
</feature>
<feature type="compositionally biased region" description="Polar residues" evidence="8">
    <location>
        <begin position="523"/>
        <end position="532"/>
    </location>
</feature>
<keyword evidence="2 7" id="KW-0963">Cytoplasm</keyword>
<keyword evidence="9" id="KW-1185">Reference proteome</keyword>
<keyword evidence="5" id="KW-0677">Repeat</keyword>
<evidence type="ECO:0000256" key="4">
    <source>
        <dbReference type="ARBA" id="ARBA00022701"/>
    </source>
</evidence>
<feature type="compositionally biased region" description="Basic and acidic residues" evidence="8">
    <location>
        <begin position="1160"/>
        <end position="1191"/>
    </location>
</feature>
<accession>A0AAJ7TPT1</accession>
<evidence type="ECO:0000256" key="6">
    <source>
        <dbReference type="ARBA" id="ARBA00023212"/>
    </source>
</evidence>
<feature type="compositionally biased region" description="Basic and acidic residues" evidence="8">
    <location>
        <begin position="708"/>
        <end position="717"/>
    </location>
</feature>
<feature type="region of interest" description="Disordered" evidence="8">
    <location>
        <begin position="395"/>
        <end position="470"/>
    </location>
</feature>
<feature type="compositionally biased region" description="Basic and acidic residues" evidence="8">
    <location>
        <begin position="560"/>
        <end position="569"/>
    </location>
</feature>
<evidence type="ECO:0000256" key="3">
    <source>
        <dbReference type="ARBA" id="ARBA00022553"/>
    </source>
</evidence>
<feature type="compositionally biased region" description="Polar residues" evidence="8">
    <location>
        <begin position="420"/>
        <end position="431"/>
    </location>
</feature>
<feature type="region of interest" description="Disordered" evidence="8">
    <location>
        <begin position="1"/>
        <end position="176"/>
    </location>
</feature>
<dbReference type="PROSITE" id="PS00229">
    <property type="entry name" value="TAU_MAP_1"/>
    <property type="match status" value="3"/>
</dbReference>
<feature type="compositionally biased region" description="Polar residues" evidence="8">
    <location>
        <begin position="1089"/>
        <end position="1106"/>
    </location>
</feature>
<keyword evidence="4 7" id="KW-0493">Microtubule</keyword>
<feature type="compositionally biased region" description="Basic and acidic residues" evidence="8">
    <location>
        <begin position="123"/>
        <end position="134"/>
    </location>
</feature>
<feature type="compositionally biased region" description="Low complexity" evidence="8">
    <location>
        <begin position="1418"/>
        <end position="1428"/>
    </location>
</feature>
<feature type="compositionally biased region" description="Low complexity" evidence="8">
    <location>
        <begin position="1803"/>
        <end position="1818"/>
    </location>
</feature>
<dbReference type="PANTHER" id="PTHR11501:SF16">
    <property type="entry name" value="MICROTUBULE-ASSOCIATED PROTEIN 4"/>
    <property type="match status" value="1"/>
</dbReference>
<dbReference type="Proteomes" id="UP001318040">
    <property type="component" value="Chromosome 2"/>
</dbReference>
<evidence type="ECO:0000313" key="9">
    <source>
        <dbReference type="Proteomes" id="UP001318040"/>
    </source>
</evidence>
<feature type="compositionally biased region" description="Basic and acidic residues" evidence="8">
    <location>
        <begin position="395"/>
        <end position="408"/>
    </location>
</feature>
<feature type="compositionally biased region" description="Basic and acidic residues" evidence="8">
    <location>
        <begin position="508"/>
        <end position="518"/>
    </location>
</feature>
<evidence type="ECO:0000256" key="7">
    <source>
        <dbReference type="RuleBase" id="RU000686"/>
    </source>
</evidence>
<feature type="region of interest" description="Disordered" evidence="8">
    <location>
        <begin position="503"/>
        <end position="571"/>
    </location>
</feature>
<feature type="compositionally biased region" description="Polar residues" evidence="8">
    <location>
        <begin position="1"/>
        <end position="17"/>
    </location>
</feature>
<dbReference type="GO" id="GO:0031175">
    <property type="term" value="P:neuron projection development"/>
    <property type="evidence" value="ECO:0007669"/>
    <property type="project" value="TreeGrafter"/>
</dbReference>
<feature type="compositionally biased region" description="Basic and acidic residues" evidence="8">
    <location>
        <begin position="1226"/>
        <end position="1252"/>
    </location>
</feature>
<dbReference type="InterPro" id="IPR027324">
    <property type="entry name" value="MAP2/MAP4/Tau"/>
</dbReference>
<feature type="region of interest" description="Disordered" evidence="8">
    <location>
        <begin position="602"/>
        <end position="630"/>
    </location>
</feature>
<feature type="compositionally biased region" description="Polar residues" evidence="8">
    <location>
        <begin position="1525"/>
        <end position="1534"/>
    </location>
</feature>